<dbReference type="Proteomes" id="UP000177478">
    <property type="component" value="Unassembled WGS sequence"/>
</dbReference>
<dbReference type="InterPro" id="IPR005813">
    <property type="entry name" value="Ribosomal_bL20"/>
</dbReference>
<dbReference type="PANTHER" id="PTHR10986">
    <property type="entry name" value="39S RIBOSOMAL PROTEIN L20"/>
    <property type="match status" value="1"/>
</dbReference>
<evidence type="ECO:0000256" key="5">
    <source>
        <dbReference type="HAMAP-Rule" id="MF_00382"/>
    </source>
</evidence>
<dbReference type="Gene3D" id="6.10.160.10">
    <property type="match status" value="1"/>
</dbReference>
<evidence type="ECO:0000256" key="2">
    <source>
        <dbReference type="ARBA" id="ARBA00022980"/>
    </source>
</evidence>
<accession>A0A1F8G7V5</accession>
<evidence type="ECO:0000256" key="3">
    <source>
        <dbReference type="ARBA" id="ARBA00023274"/>
    </source>
</evidence>
<dbReference type="SUPFAM" id="SSF74731">
    <property type="entry name" value="Ribosomal protein L20"/>
    <property type="match status" value="1"/>
</dbReference>
<dbReference type="STRING" id="1802689.A3F25_01600"/>
<evidence type="ECO:0000256" key="4">
    <source>
        <dbReference type="ARBA" id="ARBA00035172"/>
    </source>
</evidence>
<dbReference type="GO" id="GO:0005840">
    <property type="term" value="C:ribosome"/>
    <property type="evidence" value="ECO:0007669"/>
    <property type="project" value="UniProtKB-KW"/>
</dbReference>
<dbReference type="FunFam" id="1.10.1900.20:FF:000001">
    <property type="entry name" value="50S ribosomal protein L20"/>
    <property type="match status" value="1"/>
</dbReference>
<protein>
    <recommendedName>
        <fullName evidence="4 5">Large ribosomal subunit protein bL20</fullName>
    </recommendedName>
</protein>
<dbReference type="PRINTS" id="PR00062">
    <property type="entry name" value="RIBOSOMALL20"/>
</dbReference>
<dbReference type="GO" id="GO:0003735">
    <property type="term" value="F:structural constituent of ribosome"/>
    <property type="evidence" value="ECO:0007669"/>
    <property type="project" value="InterPro"/>
</dbReference>
<dbReference type="NCBIfam" id="TIGR01032">
    <property type="entry name" value="rplT_bact"/>
    <property type="match status" value="1"/>
</dbReference>
<dbReference type="AlphaFoldDB" id="A0A1F8G7V5"/>
<dbReference type="GO" id="GO:0019843">
    <property type="term" value="F:rRNA binding"/>
    <property type="evidence" value="ECO:0007669"/>
    <property type="project" value="UniProtKB-UniRule"/>
</dbReference>
<dbReference type="InterPro" id="IPR035566">
    <property type="entry name" value="Ribosomal_protein_bL20_C"/>
</dbReference>
<keyword evidence="3 5" id="KW-0687">Ribonucleoprotein</keyword>
<organism evidence="7 8">
    <name type="scientific">Candidatus Yanofskybacteria bacterium RIFCSPHIGHO2_12_FULL_45_19b</name>
    <dbReference type="NCBI Taxonomy" id="1802689"/>
    <lineage>
        <taxon>Bacteria</taxon>
        <taxon>Candidatus Yanofskyibacteriota</taxon>
    </lineage>
</organism>
<comment type="function">
    <text evidence="5 6">Binds directly to 23S ribosomal RNA and is necessary for the in vitro assembly process of the 50S ribosomal subunit. It is not involved in the protein synthesizing functions of that subunit.</text>
</comment>
<dbReference type="GO" id="GO:0000027">
    <property type="term" value="P:ribosomal large subunit assembly"/>
    <property type="evidence" value="ECO:0007669"/>
    <property type="project" value="UniProtKB-UniRule"/>
</dbReference>
<dbReference type="GO" id="GO:0006412">
    <property type="term" value="P:translation"/>
    <property type="evidence" value="ECO:0007669"/>
    <property type="project" value="InterPro"/>
</dbReference>
<keyword evidence="5 6" id="KW-0694">RNA-binding</keyword>
<dbReference type="GO" id="GO:1990904">
    <property type="term" value="C:ribonucleoprotein complex"/>
    <property type="evidence" value="ECO:0007669"/>
    <property type="project" value="UniProtKB-KW"/>
</dbReference>
<evidence type="ECO:0000256" key="1">
    <source>
        <dbReference type="ARBA" id="ARBA00007698"/>
    </source>
</evidence>
<evidence type="ECO:0000313" key="8">
    <source>
        <dbReference type="Proteomes" id="UP000177478"/>
    </source>
</evidence>
<dbReference type="Gene3D" id="1.10.1900.20">
    <property type="entry name" value="Ribosomal protein L20"/>
    <property type="match status" value="1"/>
</dbReference>
<dbReference type="CDD" id="cd07026">
    <property type="entry name" value="Ribosomal_L20"/>
    <property type="match status" value="1"/>
</dbReference>
<name>A0A1F8G7V5_9BACT</name>
<keyword evidence="2 5" id="KW-0689">Ribosomal protein</keyword>
<sequence>MPRVKRGVQSNKRRKNILKDAKGFKWTRATKLRQAKEALLHAMSFQFADRKKKKRDFRRMWQIKIGAGAKANGVSYSKLINQLKLANIELDRKILSELAGKHPEIFKQIVETAGKKAQA</sequence>
<keyword evidence="5 6" id="KW-0699">rRNA-binding</keyword>
<dbReference type="Pfam" id="PF00453">
    <property type="entry name" value="Ribosomal_L20"/>
    <property type="match status" value="1"/>
</dbReference>
<reference evidence="7 8" key="1">
    <citation type="journal article" date="2016" name="Nat. Commun.">
        <title>Thousands of microbial genomes shed light on interconnected biogeochemical processes in an aquifer system.</title>
        <authorList>
            <person name="Anantharaman K."/>
            <person name="Brown C.T."/>
            <person name="Hug L.A."/>
            <person name="Sharon I."/>
            <person name="Castelle C.J."/>
            <person name="Probst A.J."/>
            <person name="Thomas B.C."/>
            <person name="Singh A."/>
            <person name="Wilkins M.J."/>
            <person name="Karaoz U."/>
            <person name="Brodie E.L."/>
            <person name="Williams K.H."/>
            <person name="Hubbard S.S."/>
            <person name="Banfield J.F."/>
        </authorList>
    </citation>
    <scope>NUCLEOTIDE SEQUENCE [LARGE SCALE GENOMIC DNA]</scope>
</reference>
<gene>
    <name evidence="5" type="primary">rplT</name>
    <name evidence="7" type="ORF">A3F25_01600</name>
</gene>
<comment type="caution">
    <text evidence="7">The sequence shown here is derived from an EMBL/GenBank/DDBJ whole genome shotgun (WGS) entry which is preliminary data.</text>
</comment>
<comment type="similarity">
    <text evidence="1 5 6">Belongs to the bacterial ribosomal protein bL20 family.</text>
</comment>
<evidence type="ECO:0000256" key="6">
    <source>
        <dbReference type="RuleBase" id="RU000560"/>
    </source>
</evidence>
<dbReference type="HAMAP" id="MF_00382">
    <property type="entry name" value="Ribosomal_bL20"/>
    <property type="match status" value="1"/>
</dbReference>
<proteinExistence type="inferred from homology"/>
<evidence type="ECO:0000313" key="7">
    <source>
        <dbReference type="EMBL" id="OGN20599.1"/>
    </source>
</evidence>
<dbReference type="EMBL" id="MGKD01000001">
    <property type="protein sequence ID" value="OGN20599.1"/>
    <property type="molecule type" value="Genomic_DNA"/>
</dbReference>